<dbReference type="GO" id="GO:0003735">
    <property type="term" value="F:structural constituent of ribosome"/>
    <property type="evidence" value="ECO:0007669"/>
    <property type="project" value="InterPro"/>
</dbReference>
<gene>
    <name evidence="4" type="primary">rplQ_35</name>
    <name evidence="4" type="ORF">SDC9_116932</name>
</gene>
<dbReference type="PANTHER" id="PTHR14413:SF16">
    <property type="entry name" value="LARGE RIBOSOMAL SUBUNIT PROTEIN BL17M"/>
    <property type="match status" value="1"/>
</dbReference>
<dbReference type="AlphaFoldDB" id="A0A645C7M6"/>
<dbReference type="InterPro" id="IPR036373">
    <property type="entry name" value="Ribosomal_bL17_sf"/>
</dbReference>
<proteinExistence type="inferred from homology"/>
<dbReference type="GO" id="GO:0022625">
    <property type="term" value="C:cytosolic large ribosomal subunit"/>
    <property type="evidence" value="ECO:0007669"/>
    <property type="project" value="TreeGrafter"/>
</dbReference>
<comment type="similarity">
    <text evidence="1">Belongs to the bacterial ribosomal protein bL17 family.</text>
</comment>
<keyword evidence="3" id="KW-0687">Ribonucleoprotein</keyword>
<dbReference type="Gene3D" id="3.90.1030.10">
    <property type="entry name" value="Ribosomal protein L17"/>
    <property type="match status" value="1"/>
</dbReference>
<keyword evidence="2 4" id="KW-0689">Ribosomal protein</keyword>
<dbReference type="PANTHER" id="PTHR14413">
    <property type="entry name" value="RIBOSOMAL PROTEIN L17"/>
    <property type="match status" value="1"/>
</dbReference>
<reference evidence="4" key="1">
    <citation type="submission" date="2019-08" db="EMBL/GenBank/DDBJ databases">
        <authorList>
            <person name="Kucharzyk K."/>
            <person name="Murdoch R.W."/>
            <person name="Higgins S."/>
            <person name="Loffler F."/>
        </authorList>
    </citation>
    <scope>NUCLEOTIDE SEQUENCE</scope>
</reference>
<evidence type="ECO:0000256" key="3">
    <source>
        <dbReference type="ARBA" id="ARBA00023274"/>
    </source>
</evidence>
<dbReference type="GO" id="GO:0006412">
    <property type="term" value="P:translation"/>
    <property type="evidence" value="ECO:0007669"/>
    <property type="project" value="InterPro"/>
</dbReference>
<evidence type="ECO:0000256" key="2">
    <source>
        <dbReference type="ARBA" id="ARBA00022980"/>
    </source>
</evidence>
<dbReference type="HAMAP" id="MF_01368">
    <property type="entry name" value="Ribosomal_bL17"/>
    <property type="match status" value="1"/>
</dbReference>
<accession>A0A645C7M6</accession>
<dbReference type="Pfam" id="PF01196">
    <property type="entry name" value="Ribosomal_L17"/>
    <property type="match status" value="1"/>
</dbReference>
<dbReference type="SUPFAM" id="SSF64263">
    <property type="entry name" value="Prokaryotic ribosomal protein L17"/>
    <property type="match status" value="1"/>
</dbReference>
<comment type="caution">
    <text evidence="4">The sequence shown here is derived from an EMBL/GenBank/DDBJ whole genome shotgun (WGS) entry which is preliminary data.</text>
</comment>
<protein>
    <submittedName>
        <fullName evidence="4">50S ribosomal protein L17</fullName>
    </submittedName>
</protein>
<sequence length="169" mass="19297">MANRKLGKPSDQRVALLRNQTTALIWNGKVVTTEARAKEVRSIAEKIITIAVKEYDNSETVEKESRNEKAQIVKREVVNDKPSKLAARRAIMSYLYDVPETKKKDESKSDYKERTEDRTHPVVEKLFRDIAPKYAKRAEGGKKGGYTRMYKLGPRRGDAAEMVVLELVD</sequence>
<name>A0A645C7M6_9ZZZZ</name>
<dbReference type="InterPro" id="IPR000456">
    <property type="entry name" value="Ribosomal_bL17"/>
</dbReference>
<organism evidence="4">
    <name type="scientific">bioreactor metagenome</name>
    <dbReference type="NCBI Taxonomy" id="1076179"/>
    <lineage>
        <taxon>unclassified sequences</taxon>
        <taxon>metagenomes</taxon>
        <taxon>ecological metagenomes</taxon>
    </lineage>
</organism>
<dbReference type="EMBL" id="VSSQ01023199">
    <property type="protein sequence ID" value="MPM69984.1"/>
    <property type="molecule type" value="Genomic_DNA"/>
</dbReference>
<evidence type="ECO:0000313" key="4">
    <source>
        <dbReference type="EMBL" id="MPM69984.1"/>
    </source>
</evidence>
<evidence type="ECO:0000256" key="1">
    <source>
        <dbReference type="ARBA" id="ARBA00008777"/>
    </source>
</evidence>